<dbReference type="AlphaFoldDB" id="A0AA88AJ04"/>
<feature type="compositionally biased region" description="Basic and acidic residues" evidence="1">
    <location>
        <begin position="133"/>
        <end position="147"/>
    </location>
</feature>
<reference evidence="2" key="1">
    <citation type="submission" date="2023-07" db="EMBL/GenBank/DDBJ databases">
        <title>draft genome sequence of fig (Ficus carica).</title>
        <authorList>
            <person name="Takahashi T."/>
            <person name="Nishimura K."/>
        </authorList>
    </citation>
    <scope>NUCLEOTIDE SEQUENCE</scope>
</reference>
<name>A0AA88AJ04_FICCA</name>
<accession>A0AA88AJ04</accession>
<feature type="region of interest" description="Disordered" evidence="1">
    <location>
        <begin position="11"/>
        <end position="78"/>
    </location>
</feature>
<gene>
    <name evidence="2" type="ORF">TIFTF001_010344</name>
</gene>
<proteinExistence type="predicted"/>
<keyword evidence="3" id="KW-1185">Reference proteome</keyword>
<evidence type="ECO:0000313" key="2">
    <source>
        <dbReference type="EMBL" id="GMN41121.1"/>
    </source>
</evidence>
<feature type="compositionally biased region" description="Low complexity" evidence="1">
    <location>
        <begin position="35"/>
        <end position="44"/>
    </location>
</feature>
<protein>
    <submittedName>
        <fullName evidence="2">Uncharacterized protein</fullName>
    </submittedName>
</protein>
<sequence length="186" mass="20418">MDLSARSLLLSLSLSLSPRPHHKRSIKSETRRDNSPTSTSTSKSPSPPSPWSRRGGSPPPNTPCHSAIDPIVQGERDEKVQRNWVLGSMGSPDGVLAGGSRKRFVDGWGPTYSPDGLSKEIGREEGVRERELERERERWSNFRREREGETEEGPGFSSVPCLATVKSICSLPSVANEGRESSHVSV</sequence>
<evidence type="ECO:0000313" key="3">
    <source>
        <dbReference type="Proteomes" id="UP001187192"/>
    </source>
</evidence>
<evidence type="ECO:0000256" key="1">
    <source>
        <dbReference type="SAM" id="MobiDB-lite"/>
    </source>
</evidence>
<comment type="caution">
    <text evidence="2">The sequence shown here is derived from an EMBL/GenBank/DDBJ whole genome shotgun (WGS) entry which is preliminary data.</text>
</comment>
<dbReference type="Proteomes" id="UP001187192">
    <property type="component" value="Unassembled WGS sequence"/>
</dbReference>
<organism evidence="2 3">
    <name type="scientific">Ficus carica</name>
    <name type="common">Common fig</name>
    <dbReference type="NCBI Taxonomy" id="3494"/>
    <lineage>
        <taxon>Eukaryota</taxon>
        <taxon>Viridiplantae</taxon>
        <taxon>Streptophyta</taxon>
        <taxon>Embryophyta</taxon>
        <taxon>Tracheophyta</taxon>
        <taxon>Spermatophyta</taxon>
        <taxon>Magnoliopsida</taxon>
        <taxon>eudicotyledons</taxon>
        <taxon>Gunneridae</taxon>
        <taxon>Pentapetalae</taxon>
        <taxon>rosids</taxon>
        <taxon>fabids</taxon>
        <taxon>Rosales</taxon>
        <taxon>Moraceae</taxon>
        <taxon>Ficeae</taxon>
        <taxon>Ficus</taxon>
    </lineage>
</organism>
<feature type="region of interest" description="Disordered" evidence="1">
    <location>
        <begin position="133"/>
        <end position="157"/>
    </location>
</feature>
<dbReference type="EMBL" id="BTGU01000012">
    <property type="protein sequence ID" value="GMN41121.1"/>
    <property type="molecule type" value="Genomic_DNA"/>
</dbReference>